<dbReference type="Pfam" id="PF07799">
    <property type="entry name" value="DUF1643"/>
    <property type="match status" value="1"/>
</dbReference>
<dbReference type="HOGENOM" id="CLU_097481_0_1_11"/>
<dbReference type="Proteomes" id="UP000028880">
    <property type="component" value="Unassembled WGS sequence"/>
</dbReference>
<dbReference type="Proteomes" id="UP000193710">
    <property type="component" value="Unassembled WGS sequence"/>
</dbReference>
<dbReference type="OrthoDB" id="9807577at2"/>
<protein>
    <recommendedName>
        <fullName evidence="4">DUF1643 domain-containing protein</fullName>
    </recommendedName>
</protein>
<proteinExistence type="predicted"/>
<gene>
    <name evidence="2" type="ORF">AWC29_01300</name>
    <name evidence="1" type="ORF">BN973_05588</name>
</gene>
<dbReference type="eggNOG" id="COG4333">
    <property type="taxonomic scope" value="Bacteria"/>
</dbReference>
<evidence type="ECO:0000313" key="1">
    <source>
        <dbReference type="EMBL" id="CDO91181.1"/>
    </source>
</evidence>
<sequence length="213" mass="23571">MTLMLDLHLPHWHRPERRAHFSSDRRYRYWLSCRRGPGPALMFISLNPSAADEHRDDPTSRRDIGFADGFGYSAVTLTNLYAARATNPKDLGGMDDPIGTSDDPQYDNDAQLDAQAAAHDVIVLAWGADADPARARAVASRMWRICQATGGSLAVLGWTCSGQPRHPLYLRKDTPLQCLTARAHRDMIDVDPRWSALLTDSDALAGFDSVVAQ</sequence>
<evidence type="ECO:0000313" key="3">
    <source>
        <dbReference type="Proteomes" id="UP000193710"/>
    </source>
</evidence>
<dbReference type="InterPro" id="IPR012441">
    <property type="entry name" value="DUF1643"/>
</dbReference>
<organism evidence="1">
    <name type="scientific">Mycobacterium triplex</name>
    <dbReference type="NCBI Taxonomy" id="47839"/>
    <lineage>
        <taxon>Bacteria</taxon>
        <taxon>Bacillati</taxon>
        <taxon>Actinomycetota</taxon>
        <taxon>Actinomycetes</taxon>
        <taxon>Mycobacteriales</taxon>
        <taxon>Mycobacteriaceae</taxon>
        <taxon>Mycobacterium</taxon>
        <taxon>Mycobacterium simiae complex</taxon>
    </lineage>
</organism>
<reference evidence="1" key="2">
    <citation type="submission" date="2014-04" db="EMBL/GenBank/DDBJ databases">
        <authorList>
            <person name="Xu Y.W."/>
            <person name="Yang Q."/>
        </authorList>
    </citation>
    <scope>NUCLEOTIDE SEQUENCE</scope>
    <source>
        <strain evidence="1">DSM 44626</strain>
    </source>
</reference>
<reference evidence="1" key="1">
    <citation type="journal article" date="2014" name="Genome Announc.">
        <title>Draft Genome Sequence of Mycobacterium triplex DSM 44626.</title>
        <authorList>
            <person name="Sassi M."/>
            <person name="Croce O."/>
            <person name="Robert C."/>
            <person name="Raoult D."/>
            <person name="Drancourt M."/>
        </authorList>
    </citation>
    <scope>NUCLEOTIDE SEQUENCE [LARGE SCALE GENOMIC DNA]</scope>
    <source>
        <strain evidence="1">DSM 44626</strain>
    </source>
</reference>
<evidence type="ECO:0000313" key="2">
    <source>
        <dbReference type="EMBL" id="ORX03324.1"/>
    </source>
</evidence>
<name>A0A024K5L0_9MYCO</name>
<reference evidence="2 3" key="3">
    <citation type="submission" date="2016-01" db="EMBL/GenBank/DDBJ databases">
        <title>The new phylogeny of the genus Mycobacterium.</title>
        <authorList>
            <person name="Tarcisio F."/>
            <person name="Conor M."/>
            <person name="Antonella G."/>
            <person name="Elisabetta G."/>
            <person name="Giulia F.S."/>
            <person name="Sara T."/>
            <person name="Anna F."/>
            <person name="Clotilde B."/>
            <person name="Roberto B."/>
            <person name="Veronica D.S."/>
            <person name="Fabio R."/>
            <person name="Monica P."/>
            <person name="Olivier J."/>
            <person name="Enrico T."/>
            <person name="Nicola S."/>
        </authorList>
    </citation>
    <scope>NUCLEOTIDE SEQUENCE [LARGE SCALE GENOMIC DNA]</scope>
    <source>
        <strain evidence="2 3">DSM 44626</strain>
    </source>
</reference>
<accession>A0A024K5L0</accession>
<keyword evidence="3" id="KW-1185">Reference proteome</keyword>
<dbReference type="EMBL" id="HG964447">
    <property type="protein sequence ID" value="CDO91181.1"/>
    <property type="molecule type" value="Genomic_DNA"/>
</dbReference>
<dbReference type="STRING" id="47839.BN973_05588"/>
<evidence type="ECO:0008006" key="4">
    <source>
        <dbReference type="Google" id="ProtNLM"/>
    </source>
</evidence>
<dbReference type="AlphaFoldDB" id="A0A024K5L0"/>
<dbReference type="EMBL" id="LQPY01000023">
    <property type="protein sequence ID" value="ORX03324.1"/>
    <property type="molecule type" value="Genomic_DNA"/>
</dbReference>